<feature type="transmembrane region" description="Helical" evidence="1">
    <location>
        <begin position="62"/>
        <end position="83"/>
    </location>
</feature>
<reference evidence="2 3" key="1">
    <citation type="journal article" date="2009" name="Stand. Genomic Sci.">
        <title>Complete genome sequence of Stackebrandtia nassauensis type strain (LLR-40K-21).</title>
        <authorList>
            <person name="Munk C."/>
            <person name="Lapidus A."/>
            <person name="Copeland A."/>
            <person name="Jando M."/>
            <person name="Mayilraj S."/>
            <person name="Glavina Del Rio T."/>
            <person name="Nolan M."/>
            <person name="Chen F."/>
            <person name="Lucas S."/>
            <person name="Tice H."/>
            <person name="Cheng J.F."/>
            <person name="Han C."/>
            <person name="Detter J.C."/>
            <person name="Bruce D."/>
            <person name="Goodwin L."/>
            <person name="Chain P."/>
            <person name="Pitluck S."/>
            <person name="Goker M."/>
            <person name="Ovchinikova G."/>
            <person name="Pati A."/>
            <person name="Ivanova N."/>
            <person name="Mavromatis K."/>
            <person name="Chen A."/>
            <person name="Palaniappan K."/>
            <person name="Land M."/>
            <person name="Hauser L."/>
            <person name="Chang Y.J."/>
            <person name="Jeffries C.D."/>
            <person name="Bristow J."/>
            <person name="Eisen J.A."/>
            <person name="Markowitz V."/>
            <person name="Hugenholtz P."/>
            <person name="Kyrpides N.C."/>
            <person name="Klenk H.P."/>
        </authorList>
    </citation>
    <scope>NUCLEOTIDE SEQUENCE [LARGE SCALE GENOMIC DNA]</scope>
    <source>
        <strain evidence="3">DSM 44728 / CIP 108903 / NRRL B-16338 / NBRC 102104 / LLR-40K-21</strain>
    </source>
</reference>
<organism evidence="2 3">
    <name type="scientific">Stackebrandtia nassauensis (strain DSM 44728 / CIP 108903 / NRRL B-16338 / NBRC 102104 / LLR-40K-21)</name>
    <dbReference type="NCBI Taxonomy" id="446470"/>
    <lineage>
        <taxon>Bacteria</taxon>
        <taxon>Bacillati</taxon>
        <taxon>Actinomycetota</taxon>
        <taxon>Actinomycetes</taxon>
        <taxon>Glycomycetales</taxon>
        <taxon>Glycomycetaceae</taxon>
        <taxon>Stackebrandtia</taxon>
    </lineage>
</organism>
<feature type="transmembrane region" description="Helical" evidence="1">
    <location>
        <begin position="242"/>
        <end position="265"/>
    </location>
</feature>
<dbReference type="EMBL" id="CP001778">
    <property type="protein sequence ID" value="ADD43196.1"/>
    <property type="molecule type" value="Genomic_DNA"/>
</dbReference>
<dbReference type="KEGG" id="sna:Snas_3534"/>
<dbReference type="HOGENOM" id="CLU_1000797_0_0_11"/>
<dbReference type="Proteomes" id="UP000000844">
    <property type="component" value="Chromosome"/>
</dbReference>
<evidence type="ECO:0000256" key="1">
    <source>
        <dbReference type="SAM" id="Phobius"/>
    </source>
</evidence>
<feature type="transmembrane region" description="Helical" evidence="1">
    <location>
        <begin position="174"/>
        <end position="196"/>
    </location>
</feature>
<feature type="transmembrane region" description="Helical" evidence="1">
    <location>
        <begin position="141"/>
        <end position="162"/>
    </location>
</feature>
<keyword evidence="1" id="KW-0812">Transmembrane</keyword>
<gene>
    <name evidence="2" type="ordered locus">Snas_3534</name>
</gene>
<name>D3PWH4_STANL</name>
<feature type="transmembrane region" description="Helical" evidence="1">
    <location>
        <begin position="115"/>
        <end position="134"/>
    </location>
</feature>
<proteinExistence type="predicted"/>
<keyword evidence="3" id="KW-1185">Reference proteome</keyword>
<evidence type="ECO:0000313" key="2">
    <source>
        <dbReference type="EMBL" id="ADD43196.1"/>
    </source>
</evidence>
<evidence type="ECO:0000313" key="3">
    <source>
        <dbReference type="Proteomes" id="UP000000844"/>
    </source>
</evidence>
<dbReference type="STRING" id="446470.Snas_3534"/>
<dbReference type="AlphaFoldDB" id="D3PWH4"/>
<keyword evidence="1" id="KW-1133">Transmembrane helix</keyword>
<feature type="transmembrane region" description="Helical" evidence="1">
    <location>
        <begin position="203"/>
        <end position="222"/>
    </location>
</feature>
<keyword evidence="1" id="KW-0472">Membrane</keyword>
<sequence>MLSSATRQWLRGTGSRGPLSGAQWAGALGLAAATALAAYWLMFVELTPIPPNFKIQQGFGPFQTVGAVAWLAWLVTGATAAALPKATRAMTVVSLALTIAAAPAAAWYGNTPPKLTVLLPQVALGVVALAFSTAPGRFARLLPAAGGTVALIAGVVTAAWLNPTFYNYIESDRSVLQAVGLLLLAVGLGFTLLDFASRRGSRGLWTLLLLTAPALLCATRQLETAASIDLRTGAVDYSGMWLPIVTTASAVTGVSIGILLVAVLMHVRADRARAKFDG</sequence>
<feature type="transmembrane region" description="Helical" evidence="1">
    <location>
        <begin position="21"/>
        <end position="42"/>
    </location>
</feature>
<accession>D3PWH4</accession>
<protein>
    <submittedName>
        <fullName evidence="2">Uncharacterized protein</fullName>
    </submittedName>
</protein>
<feature type="transmembrane region" description="Helical" evidence="1">
    <location>
        <begin position="90"/>
        <end position="109"/>
    </location>
</feature>